<keyword evidence="5 10" id="KW-0863">Zinc-finger</keyword>
<dbReference type="PANTHER" id="PTHR10333">
    <property type="entry name" value="INHIBITOR OF GROWTH PROTEIN"/>
    <property type="match status" value="1"/>
</dbReference>
<evidence type="ECO:0000256" key="8">
    <source>
        <dbReference type="ARBA" id="ARBA00023163"/>
    </source>
</evidence>
<evidence type="ECO:0000256" key="4">
    <source>
        <dbReference type="ARBA" id="ARBA00022723"/>
    </source>
</evidence>
<keyword evidence="8" id="KW-0804">Transcription</keyword>
<proteinExistence type="inferred from homology"/>
<dbReference type="InterPro" id="IPR001965">
    <property type="entry name" value="Znf_PHD"/>
</dbReference>
<keyword evidence="4" id="KW-0479">Metal-binding</keyword>
<reference evidence="12 13" key="1">
    <citation type="submission" date="2024-04" db="EMBL/GenBank/DDBJ databases">
        <title>Tritrichomonas musculus Genome.</title>
        <authorList>
            <person name="Alves-Ferreira E."/>
            <person name="Grigg M."/>
            <person name="Lorenzi H."/>
            <person name="Galac M."/>
        </authorList>
    </citation>
    <scope>NUCLEOTIDE SEQUENCE [LARGE SCALE GENOMIC DNA]</scope>
    <source>
        <strain evidence="12 13">EAF2021</strain>
    </source>
</reference>
<evidence type="ECO:0000313" key="13">
    <source>
        <dbReference type="Proteomes" id="UP001470230"/>
    </source>
</evidence>
<dbReference type="PROSITE" id="PS01359">
    <property type="entry name" value="ZF_PHD_1"/>
    <property type="match status" value="1"/>
</dbReference>
<evidence type="ECO:0000259" key="11">
    <source>
        <dbReference type="PROSITE" id="PS50016"/>
    </source>
</evidence>
<dbReference type="Proteomes" id="UP001470230">
    <property type="component" value="Unassembled WGS sequence"/>
</dbReference>
<keyword evidence="7" id="KW-0805">Transcription regulation</keyword>
<organism evidence="12 13">
    <name type="scientific">Tritrichomonas musculus</name>
    <dbReference type="NCBI Taxonomy" id="1915356"/>
    <lineage>
        <taxon>Eukaryota</taxon>
        <taxon>Metamonada</taxon>
        <taxon>Parabasalia</taxon>
        <taxon>Tritrichomonadida</taxon>
        <taxon>Tritrichomonadidae</taxon>
        <taxon>Tritrichomonas</taxon>
    </lineage>
</organism>
<dbReference type="PANTHER" id="PTHR10333:SF103">
    <property type="entry name" value="INHIBITOR OF GROWTH PROTEIN 3"/>
    <property type="match status" value="1"/>
</dbReference>
<evidence type="ECO:0000256" key="9">
    <source>
        <dbReference type="ARBA" id="ARBA00023242"/>
    </source>
</evidence>
<keyword evidence="9" id="KW-0539">Nucleus</keyword>
<name>A0ABR2IRT3_9EUKA</name>
<comment type="similarity">
    <text evidence="2">Belongs to the ING family.</text>
</comment>
<dbReference type="InterPro" id="IPR013083">
    <property type="entry name" value="Znf_RING/FYVE/PHD"/>
</dbReference>
<evidence type="ECO:0000256" key="10">
    <source>
        <dbReference type="PROSITE-ProRule" id="PRU00146"/>
    </source>
</evidence>
<keyword evidence="6" id="KW-0862">Zinc</keyword>
<keyword evidence="3" id="KW-0341">Growth regulation</keyword>
<sequence>MLLKRLERLHDVIERRMSVIYRMDARVDAAKKNIKNAASNPSLVVQCAAEAPTGSISKSELDRDAQVILDYGAQRVEAARSLLELLNDAEVCIMNEIRETETSLAESKKLSTSPLTRDVPYTSSTANQEEHFCVCRGLTVGQMVSCDNPLCPFQWFHIECVGLKSVPEETWFCPYCTAVMRVHSALANKKSTEENLEEQS</sequence>
<dbReference type="Gene3D" id="3.30.40.10">
    <property type="entry name" value="Zinc/RING finger domain, C3HC4 (zinc finger)"/>
    <property type="match status" value="1"/>
</dbReference>
<evidence type="ECO:0000256" key="6">
    <source>
        <dbReference type="ARBA" id="ARBA00022833"/>
    </source>
</evidence>
<comment type="caution">
    <text evidence="12">The sequence shown here is derived from an EMBL/GenBank/DDBJ whole genome shotgun (WGS) entry which is preliminary data.</text>
</comment>
<gene>
    <name evidence="12" type="ORF">M9Y10_009920</name>
</gene>
<dbReference type="InterPro" id="IPR028651">
    <property type="entry name" value="ING_fam"/>
</dbReference>
<dbReference type="InterPro" id="IPR011011">
    <property type="entry name" value="Znf_FYVE_PHD"/>
</dbReference>
<comment type="subcellular location">
    <subcellularLocation>
        <location evidence="1">Nucleus</location>
    </subcellularLocation>
</comment>
<accession>A0ABR2IRT3</accession>
<dbReference type="PROSITE" id="PS50016">
    <property type="entry name" value="ZF_PHD_2"/>
    <property type="match status" value="1"/>
</dbReference>
<evidence type="ECO:0000313" key="12">
    <source>
        <dbReference type="EMBL" id="KAK8866951.1"/>
    </source>
</evidence>
<dbReference type="EMBL" id="JAPFFF010000015">
    <property type="protein sequence ID" value="KAK8866951.1"/>
    <property type="molecule type" value="Genomic_DNA"/>
</dbReference>
<evidence type="ECO:0000256" key="2">
    <source>
        <dbReference type="ARBA" id="ARBA00010210"/>
    </source>
</evidence>
<evidence type="ECO:0000256" key="7">
    <source>
        <dbReference type="ARBA" id="ARBA00023015"/>
    </source>
</evidence>
<keyword evidence="13" id="KW-1185">Reference proteome</keyword>
<dbReference type="SUPFAM" id="SSF57903">
    <property type="entry name" value="FYVE/PHD zinc finger"/>
    <property type="match status" value="1"/>
</dbReference>
<dbReference type="InterPro" id="IPR019786">
    <property type="entry name" value="Zinc_finger_PHD-type_CS"/>
</dbReference>
<evidence type="ECO:0000256" key="1">
    <source>
        <dbReference type="ARBA" id="ARBA00004123"/>
    </source>
</evidence>
<dbReference type="CDD" id="cd15505">
    <property type="entry name" value="PHD_ING"/>
    <property type="match status" value="1"/>
</dbReference>
<feature type="domain" description="PHD-type" evidence="11">
    <location>
        <begin position="130"/>
        <end position="179"/>
    </location>
</feature>
<protein>
    <recommendedName>
        <fullName evidence="11">PHD-type domain-containing protein</fullName>
    </recommendedName>
</protein>
<dbReference type="InterPro" id="IPR019787">
    <property type="entry name" value="Znf_PHD-finger"/>
</dbReference>
<evidence type="ECO:0000256" key="5">
    <source>
        <dbReference type="ARBA" id="ARBA00022771"/>
    </source>
</evidence>
<dbReference type="SMART" id="SM00249">
    <property type="entry name" value="PHD"/>
    <property type="match status" value="1"/>
</dbReference>
<evidence type="ECO:0000256" key="3">
    <source>
        <dbReference type="ARBA" id="ARBA00022604"/>
    </source>
</evidence>